<protein>
    <submittedName>
        <fullName evidence="7">LLM class flavin-dependent oxidoreductase</fullName>
    </submittedName>
</protein>
<evidence type="ECO:0000313" key="7">
    <source>
        <dbReference type="EMBL" id="MBD8123364.1"/>
    </source>
</evidence>
<proteinExistence type="inferred from homology"/>
<dbReference type="CDD" id="cd01095">
    <property type="entry name" value="Nitrilotriacetate_monoxgenase"/>
    <property type="match status" value="1"/>
</dbReference>
<evidence type="ECO:0000256" key="5">
    <source>
        <dbReference type="ARBA" id="ARBA00033748"/>
    </source>
</evidence>
<keyword evidence="4" id="KW-0503">Monooxygenase</keyword>
<comment type="similarity">
    <text evidence="5">Belongs to the NtaA/SnaA/DszA monooxygenase family.</text>
</comment>
<dbReference type="PIRSF" id="PIRSF000337">
    <property type="entry name" value="NTA_MOA"/>
    <property type="match status" value="1"/>
</dbReference>
<evidence type="ECO:0000313" key="8">
    <source>
        <dbReference type="Proteomes" id="UP000625247"/>
    </source>
</evidence>
<keyword evidence="3" id="KW-0560">Oxidoreductase</keyword>
<dbReference type="InterPro" id="IPR011251">
    <property type="entry name" value="Luciferase-like_dom"/>
</dbReference>
<feature type="domain" description="Luciferase-like" evidence="6">
    <location>
        <begin position="28"/>
        <end position="383"/>
    </location>
</feature>
<dbReference type="InterPro" id="IPR036661">
    <property type="entry name" value="Luciferase-like_sf"/>
</dbReference>
<dbReference type="InterPro" id="IPR051260">
    <property type="entry name" value="Diverse_substr_monoxygenases"/>
</dbReference>
<dbReference type="EMBL" id="JACYNP010000009">
    <property type="protein sequence ID" value="MBD8123364.1"/>
    <property type="molecule type" value="Genomic_DNA"/>
</dbReference>
<dbReference type="NCBIfam" id="TIGR03860">
    <property type="entry name" value="FMN_nitrolo"/>
    <property type="match status" value="1"/>
</dbReference>
<keyword evidence="8" id="KW-1185">Reference proteome</keyword>
<evidence type="ECO:0000256" key="2">
    <source>
        <dbReference type="ARBA" id="ARBA00022643"/>
    </source>
</evidence>
<gene>
    <name evidence="7" type="ORF">IFT62_19345</name>
</gene>
<dbReference type="PANTHER" id="PTHR30011:SF16">
    <property type="entry name" value="C2H2 FINGER DOMAIN TRANSCRIPTION FACTOR (EUROFUNG)-RELATED"/>
    <property type="match status" value="1"/>
</dbReference>
<dbReference type="Pfam" id="PF00296">
    <property type="entry name" value="Bac_luciferase"/>
    <property type="match status" value="1"/>
</dbReference>
<dbReference type="RefSeq" id="WP_191945305.1">
    <property type="nucleotide sequence ID" value="NZ_JACYNP010000009.1"/>
</dbReference>
<sequence>MSKPRQLKFGAMVHGVGHGWGEWRHPQAQADASTNFHWYKGQARLAEDAKFDFVFIADSLHIHERSSPHYLNRFEPLTLLSALAATTSKIGLVATVTVSYTEPFQVARQLASLDHISGGRAGWNVVTSWLSGTAENFSKDEHPPHAVRYRIAREHVSTVKGLWDSWEDDAFTRNKQTGEFFDRGKLHALNHKGDFFQVKGPLNIARSRQGKPVLFQAGTSEDGRNFAAEYSNAIFVHAESLEEAQAYYADLKRRAIGFGRNPDDLSILPGIRPIVGRDAEEVERRYQQAVELVSIEDAIVALGRPFNDHDFSQYPLDAPFPDLGDLGANSQKGGSDRIKQQAREQKLTLRQVALDFSRPRREFVGTPEQVADAIQHWFEHGASDGFIINSLLPDGLKTFTEWVIPVLQQRGLQRSDYNGSTLREHFGLAFPVNRYTAARHAEQTDAEPRYPNAHAQVPA</sequence>
<reference evidence="7 8" key="1">
    <citation type="journal article" date="2020" name="FEMS Microbiol. Ecol.">
        <title>Temporal dynamics of bacterial communities during seed development and maturation.</title>
        <authorList>
            <person name="Chesneau G."/>
            <person name="Torres-Cortes G."/>
            <person name="Briand M."/>
            <person name="Darrasse A."/>
            <person name="Preveaux A."/>
            <person name="Marais C."/>
            <person name="Jacques M.A."/>
            <person name="Shade A."/>
            <person name="Barret M."/>
        </authorList>
    </citation>
    <scope>NUCLEOTIDE SEQUENCE [LARGE SCALE GENOMIC DNA]</scope>
    <source>
        <strain evidence="7 8">CFBP13723</strain>
    </source>
</reference>
<evidence type="ECO:0000259" key="6">
    <source>
        <dbReference type="Pfam" id="PF00296"/>
    </source>
</evidence>
<name>A0ABR9ADC1_9PSED</name>
<evidence type="ECO:0000256" key="4">
    <source>
        <dbReference type="ARBA" id="ARBA00023033"/>
    </source>
</evidence>
<dbReference type="InterPro" id="IPR016215">
    <property type="entry name" value="NTA_MOA"/>
</dbReference>
<keyword evidence="1" id="KW-0285">Flavoprotein</keyword>
<dbReference type="Gene3D" id="3.20.20.30">
    <property type="entry name" value="Luciferase-like domain"/>
    <property type="match status" value="1"/>
</dbReference>
<organism evidence="7 8">
    <name type="scientific">Pseudomonas lutea</name>
    <dbReference type="NCBI Taxonomy" id="243924"/>
    <lineage>
        <taxon>Bacteria</taxon>
        <taxon>Pseudomonadati</taxon>
        <taxon>Pseudomonadota</taxon>
        <taxon>Gammaproteobacteria</taxon>
        <taxon>Pseudomonadales</taxon>
        <taxon>Pseudomonadaceae</taxon>
        <taxon>Pseudomonas</taxon>
    </lineage>
</organism>
<dbReference type="PANTHER" id="PTHR30011">
    <property type="entry name" value="ALKANESULFONATE MONOOXYGENASE-RELATED"/>
    <property type="match status" value="1"/>
</dbReference>
<evidence type="ECO:0000256" key="1">
    <source>
        <dbReference type="ARBA" id="ARBA00022630"/>
    </source>
</evidence>
<accession>A0ABR9ADC1</accession>
<dbReference type="Proteomes" id="UP000625247">
    <property type="component" value="Unassembled WGS sequence"/>
</dbReference>
<comment type="caution">
    <text evidence="7">The sequence shown here is derived from an EMBL/GenBank/DDBJ whole genome shotgun (WGS) entry which is preliminary data.</text>
</comment>
<evidence type="ECO:0000256" key="3">
    <source>
        <dbReference type="ARBA" id="ARBA00023002"/>
    </source>
</evidence>
<keyword evidence="2" id="KW-0288">FMN</keyword>
<dbReference type="SUPFAM" id="SSF51679">
    <property type="entry name" value="Bacterial luciferase-like"/>
    <property type="match status" value="1"/>
</dbReference>